<keyword evidence="1" id="KW-0472">Membrane</keyword>
<evidence type="ECO:0000313" key="3">
    <source>
        <dbReference type="EMBL" id="QDT33194.1"/>
    </source>
</evidence>
<feature type="domain" description="DUF3592" evidence="2">
    <location>
        <begin position="51"/>
        <end position="137"/>
    </location>
</feature>
<dbReference type="EMBL" id="CP036267">
    <property type="protein sequence ID" value="QDT33194.1"/>
    <property type="molecule type" value="Genomic_DNA"/>
</dbReference>
<evidence type="ECO:0000313" key="4">
    <source>
        <dbReference type="Proteomes" id="UP000315724"/>
    </source>
</evidence>
<sequence>MKQHRHSLFTTGSTIVLIVGSVFLIAGYCLLTFWGKPTLENAKASTNWPTVPGEVTESRVDSHRDKDGTTYSAEIVYRYTVDETEVHSNNVWFGGNYSSSSRSQFEEIVSRYPIGKEVVVYYKPDDIFIAVLEPGAHFTSYIGFVMGWGFLLIGACLLLVPMAGLFRGRKKNEKDEMMYFDDAGYDSGHE</sequence>
<evidence type="ECO:0000256" key="1">
    <source>
        <dbReference type="SAM" id="Phobius"/>
    </source>
</evidence>
<name>A0A517QNL2_9PLAN</name>
<keyword evidence="1" id="KW-1133">Transmembrane helix</keyword>
<feature type="transmembrane region" description="Helical" evidence="1">
    <location>
        <begin position="12"/>
        <end position="34"/>
    </location>
</feature>
<keyword evidence="1" id="KW-0812">Transmembrane</keyword>
<dbReference type="Pfam" id="PF12158">
    <property type="entry name" value="DUF3592"/>
    <property type="match status" value="1"/>
</dbReference>
<keyword evidence="4" id="KW-1185">Reference proteome</keyword>
<evidence type="ECO:0000259" key="2">
    <source>
        <dbReference type="Pfam" id="PF12158"/>
    </source>
</evidence>
<reference evidence="3 4" key="1">
    <citation type="submission" date="2019-02" db="EMBL/GenBank/DDBJ databases">
        <title>Deep-cultivation of Planctomycetes and their phenomic and genomic characterization uncovers novel biology.</title>
        <authorList>
            <person name="Wiegand S."/>
            <person name="Jogler M."/>
            <person name="Boedeker C."/>
            <person name="Pinto D."/>
            <person name="Vollmers J."/>
            <person name="Rivas-Marin E."/>
            <person name="Kohn T."/>
            <person name="Peeters S.H."/>
            <person name="Heuer A."/>
            <person name="Rast P."/>
            <person name="Oberbeckmann S."/>
            <person name="Bunk B."/>
            <person name="Jeske O."/>
            <person name="Meyerdierks A."/>
            <person name="Storesund J.E."/>
            <person name="Kallscheuer N."/>
            <person name="Luecker S."/>
            <person name="Lage O.M."/>
            <person name="Pohl T."/>
            <person name="Merkel B.J."/>
            <person name="Hornburger P."/>
            <person name="Mueller R.-W."/>
            <person name="Bruemmer F."/>
            <person name="Labrenz M."/>
            <person name="Spormann A.M."/>
            <person name="Op den Camp H."/>
            <person name="Overmann J."/>
            <person name="Amann R."/>
            <person name="Jetten M.S.M."/>
            <person name="Mascher T."/>
            <person name="Medema M.H."/>
            <person name="Devos D.P."/>
            <person name="Kaster A.-K."/>
            <person name="Ovreas L."/>
            <person name="Rohde M."/>
            <person name="Galperin M.Y."/>
            <person name="Jogler C."/>
        </authorList>
    </citation>
    <scope>NUCLEOTIDE SEQUENCE [LARGE SCALE GENOMIC DNA]</scope>
    <source>
        <strain evidence="3 4">Mal48</strain>
    </source>
</reference>
<feature type="transmembrane region" description="Helical" evidence="1">
    <location>
        <begin position="141"/>
        <end position="166"/>
    </location>
</feature>
<protein>
    <recommendedName>
        <fullName evidence="2">DUF3592 domain-containing protein</fullName>
    </recommendedName>
</protein>
<dbReference type="KEGG" id="tpol:Mal48_24470"/>
<proteinExistence type="predicted"/>
<accession>A0A517QNL2</accession>
<dbReference type="Proteomes" id="UP000315724">
    <property type="component" value="Chromosome"/>
</dbReference>
<organism evidence="3 4">
    <name type="scientific">Thalassoglobus polymorphus</name>
    <dbReference type="NCBI Taxonomy" id="2527994"/>
    <lineage>
        <taxon>Bacteria</taxon>
        <taxon>Pseudomonadati</taxon>
        <taxon>Planctomycetota</taxon>
        <taxon>Planctomycetia</taxon>
        <taxon>Planctomycetales</taxon>
        <taxon>Planctomycetaceae</taxon>
        <taxon>Thalassoglobus</taxon>
    </lineage>
</organism>
<dbReference type="InterPro" id="IPR021994">
    <property type="entry name" value="DUF3592"/>
</dbReference>
<dbReference type="OrthoDB" id="290449at2"/>
<dbReference type="AlphaFoldDB" id="A0A517QNL2"/>
<gene>
    <name evidence="3" type="ORF">Mal48_24470</name>
</gene>
<dbReference type="RefSeq" id="WP_145199117.1">
    <property type="nucleotide sequence ID" value="NZ_CP036267.1"/>
</dbReference>